<evidence type="ECO:0000256" key="1">
    <source>
        <dbReference type="SAM" id="MobiDB-lite"/>
    </source>
</evidence>
<feature type="domain" description="TadE-like" evidence="3">
    <location>
        <begin position="38"/>
        <end position="81"/>
    </location>
</feature>
<dbReference type="InterPro" id="IPR012495">
    <property type="entry name" value="TadE-like_dom"/>
</dbReference>
<reference evidence="4 5" key="1">
    <citation type="submission" date="2016-07" db="EMBL/GenBank/DDBJ databases">
        <title>Complete genome sequence of the Lentzea guizhouensis DHS C013.</title>
        <authorList>
            <person name="Cao C."/>
        </authorList>
    </citation>
    <scope>NUCLEOTIDE SEQUENCE [LARGE SCALE GENOMIC DNA]</scope>
    <source>
        <strain evidence="4 5">DHS C013</strain>
    </source>
</reference>
<name>A0A1B2HXY7_9PSEU</name>
<feature type="compositionally biased region" description="Polar residues" evidence="1">
    <location>
        <begin position="1"/>
        <end position="13"/>
    </location>
</feature>
<evidence type="ECO:0000259" key="3">
    <source>
        <dbReference type="Pfam" id="PF07811"/>
    </source>
</evidence>
<feature type="region of interest" description="Disordered" evidence="1">
    <location>
        <begin position="1"/>
        <end position="25"/>
    </location>
</feature>
<keyword evidence="2" id="KW-0812">Transmembrane</keyword>
<gene>
    <name evidence="4" type="ORF">BBK82_07760</name>
</gene>
<organism evidence="4 5">
    <name type="scientific">Lentzea guizhouensis</name>
    <dbReference type="NCBI Taxonomy" id="1586287"/>
    <lineage>
        <taxon>Bacteria</taxon>
        <taxon>Bacillati</taxon>
        <taxon>Actinomycetota</taxon>
        <taxon>Actinomycetes</taxon>
        <taxon>Pseudonocardiales</taxon>
        <taxon>Pseudonocardiaceae</taxon>
        <taxon>Lentzea</taxon>
    </lineage>
</organism>
<keyword evidence="2" id="KW-0472">Membrane</keyword>
<evidence type="ECO:0000313" key="4">
    <source>
        <dbReference type="EMBL" id="ANZ42565.1"/>
    </source>
</evidence>
<keyword evidence="5" id="KW-1185">Reference proteome</keyword>
<keyword evidence="2" id="KW-1133">Transmembrane helix</keyword>
<protein>
    <submittedName>
        <fullName evidence="4">Pilus assembly protein TadE</fullName>
    </submittedName>
</protein>
<dbReference type="Proteomes" id="UP000093053">
    <property type="component" value="Chromosome"/>
</dbReference>
<dbReference type="OrthoDB" id="3260904at2"/>
<dbReference type="EMBL" id="CP016793">
    <property type="protein sequence ID" value="ANZ42565.1"/>
    <property type="molecule type" value="Genomic_DNA"/>
</dbReference>
<evidence type="ECO:0000256" key="2">
    <source>
        <dbReference type="SAM" id="Phobius"/>
    </source>
</evidence>
<sequence length="174" mass="17692">MSSGTTPPRTPVTSPGRRHSRVRPGRRGWAAWWRADDGSVAAEVTIAAPFLVMLLVFVGVVIHRGVDARIRIDDAAHQAARAASIERTPTAATAAAQSTAASALSSAGVTCASLSVSTSTGGLRPGGTVSVTVSCAVDFGDALILGVPGGKTLSATSVEPVDLWRSTLNTGSQT</sequence>
<accession>A0A1B2HXY7</accession>
<feature type="transmembrane region" description="Helical" evidence="2">
    <location>
        <begin position="40"/>
        <end position="62"/>
    </location>
</feature>
<dbReference type="Pfam" id="PF07811">
    <property type="entry name" value="TadE"/>
    <property type="match status" value="1"/>
</dbReference>
<evidence type="ECO:0000313" key="5">
    <source>
        <dbReference type="Proteomes" id="UP000093053"/>
    </source>
</evidence>
<dbReference type="AlphaFoldDB" id="A0A1B2HXY7"/>
<dbReference type="STRING" id="1586287.BBK82_07760"/>
<dbReference type="KEGG" id="led:BBK82_07760"/>
<feature type="compositionally biased region" description="Basic residues" evidence="1">
    <location>
        <begin position="16"/>
        <end position="25"/>
    </location>
</feature>
<proteinExistence type="predicted"/>